<dbReference type="CDD" id="cd17470">
    <property type="entry name" value="T3SS_Flik_C"/>
    <property type="match status" value="1"/>
</dbReference>
<feature type="compositionally biased region" description="Basic and acidic residues" evidence="1">
    <location>
        <begin position="93"/>
        <end position="129"/>
    </location>
</feature>
<evidence type="ECO:0000313" key="4">
    <source>
        <dbReference type="Proteomes" id="UP000277007"/>
    </source>
</evidence>
<dbReference type="Gene3D" id="3.30.750.140">
    <property type="match status" value="1"/>
</dbReference>
<gene>
    <name evidence="3" type="ORF">EJ903_00450</name>
</gene>
<feature type="compositionally biased region" description="Polar residues" evidence="1">
    <location>
        <begin position="536"/>
        <end position="553"/>
    </location>
</feature>
<accession>A0A431VNE4</accession>
<dbReference type="OrthoDB" id="7203912at2"/>
<protein>
    <submittedName>
        <fullName evidence="3">Flagellar hook-length control protein FliK</fullName>
    </submittedName>
</protein>
<keyword evidence="3" id="KW-0966">Cell projection</keyword>
<sequence length="594" mass="59424">MAIQSTISAASLFEGVTSQLQGSQTQGTGAKDDAFSKMMDRMIADAADRKRDLTKDTARQAQEARAEARTEAAKRQQAVRAERARTDNSAALRPKEEAPPPPRAEKADTKSNARDDAADKVRAKDDPAQRKATTAKADKPTTKDAAAPTNSADATSETANSGDTIAAADEGTTGGADADAAGDGQAGSKVGDDTTVEPDATLAVTETVTTAMTPTSDTLLASLSMNGAAALLANAKTNADPSVTDGSPLVNGAAKGLDPAAELAAKMAQLQDAQKAQAAGAAGEGTAGAIKAAAATNGDNAANPADALVAPKADDSASQALPDDDSAIPSSFADLIAAAKAKLGDKTGGKGTGQDTGNGRSDGQPPPNLMPTAAQTPSGLDALKTTADSQAVGALTGAATASAAAATSDTGHAHAGTAAQTHAALAAMEAPRAAGSLDMTQAAASLRPSRGSAAPQGVPDQVAVHIKKNVADEVDQFTINLHPAELGRIDIKLDIGADGRVSAMVAVEKAQTLELLQRDSKGLERALQDAGLQTDSNSLNFSLRGEGNQSQADGSGNGSGKRGRGLRGGGEEEDPGLTAAYTVSVGDGRLDIKA</sequence>
<proteinExistence type="predicted"/>
<dbReference type="Pfam" id="PF02120">
    <property type="entry name" value="Flg_hook"/>
    <property type="match status" value="1"/>
</dbReference>
<feature type="domain" description="Flagellar hook-length control protein-like C-terminal" evidence="2">
    <location>
        <begin position="466"/>
        <end position="549"/>
    </location>
</feature>
<dbReference type="RefSeq" id="WP_126611101.1">
    <property type="nucleotide sequence ID" value="NZ_JBHUCY010000064.1"/>
</dbReference>
<feature type="region of interest" description="Disordered" evidence="1">
    <location>
        <begin position="41"/>
        <end position="198"/>
    </location>
</feature>
<evidence type="ECO:0000313" key="3">
    <source>
        <dbReference type="EMBL" id="RTR24291.1"/>
    </source>
</evidence>
<dbReference type="Proteomes" id="UP000277007">
    <property type="component" value="Unassembled WGS sequence"/>
</dbReference>
<feature type="compositionally biased region" description="Basic and acidic residues" evidence="1">
    <location>
        <begin position="41"/>
        <end position="86"/>
    </location>
</feature>
<dbReference type="EMBL" id="RXMA01000001">
    <property type="protein sequence ID" value="RTR24291.1"/>
    <property type="molecule type" value="Genomic_DNA"/>
</dbReference>
<keyword evidence="3" id="KW-0282">Flagellum</keyword>
<evidence type="ECO:0000259" key="2">
    <source>
        <dbReference type="Pfam" id="PF02120"/>
    </source>
</evidence>
<keyword evidence="4" id="KW-1185">Reference proteome</keyword>
<feature type="region of interest" description="Disordered" evidence="1">
    <location>
        <begin position="536"/>
        <end position="581"/>
    </location>
</feature>
<reference evidence="3 4" key="1">
    <citation type="submission" date="2018-12" db="EMBL/GenBank/DDBJ databases">
        <authorList>
            <person name="Yang Y."/>
        </authorList>
    </citation>
    <scope>NUCLEOTIDE SEQUENCE [LARGE SCALE GENOMIC DNA]</scope>
    <source>
        <strain evidence="3 4">L-25-5w-1</strain>
    </source>
</reference>
<feature type="region of interest" description="Disordered" evidence="1">
    <location>
        <begin position="344"/>
        <end position="376"/>
    </location>
</feature>
<evidence type="ECO:0000256" key="1">
    <source>
        <dbReference type="SAM" id="MobiDB-lite"/>
    </source>
</evidence>
<dbReference type="InterPro" id="IPR038610">
    <property type="entry name" value="FliK-like_C_sf"/>
</dbReference>
<feature type="compositionally biased region" description="Low complexity" evidence="1">
    <location>
        <begin position="162"/>
        <end position="187"/>
    </location>
</feature>
<dbReference type="InterPro" id="IPR021136">
    <property type="entry name" value="Flagellar_hook_control-like_C"/>
</dbReference>
<name>A0A431VNE4_9PROT</name>
<keyword evidence="3" id="KW-0969">Cilium</keyword>
<dbReference type="AlphaFoldDB" id="A0A431VNE4"/>
<organism evidence="3 4">
    <name type="scientific">Azospirillum griseum</name>
    <dbReference type="NCBI Taxonomy" id="2496639"/>
    <lineage>
        <taxon>Bacteria</taxon>
        <taxon>Pseudomonadati</taxon>
        <taxon>Pseudomonadota</taxon>
        <taxon>Alphaproteobacteria</taxon>
        <taxon>Rhodospirillales</taxon>
        <taxon>Azospirillaceae</taxon>
        <taxon>Azospirillum</taxon>
    </lineage>
</organism>
<comment type="caution">
    <text evidence="3">The sequence shown here is derived from an EMBL/GenBank/DDBJ whole genome shotgun (WGS) entry which is preliminary data.</text>
</comment>
<feature type="compositionally biased region" description="Polar residues" evidence="1">
    <location>
        <begin position="150"/>
        <end position="161"/>
    </location>
</feature>